<dbReference type="PANTHER" id="PTHR12526">
    <property type="entry name" value="GLYCOSYLTRANSFERASE"/>
    <property type="match status" value="1"/>
</dbReference>
<dbReference type="Gene3D" id="3.40.50.2000">
    <property type="entry name" value="Glycogen Phosphorylase B"/>
    <property type="match status" value="2"/>
</dbReference>
<organism evidence="3">
    <name type="scientific">marine sediment metagenome</name>
    <dbReference type="NCBI Taxonomy" id="412755"/>
    <lineage>
        <taxon>unclassified sequences</taxon>
        <taxon>metagenomes</taxon>
        <taxon>ecological metagenomes</taxon>
    </lineage>
</organism>
<feature type="non-terminal residue" evidence="3">
    <location>
        <position position="321"/>
    </location>
</feature>
<dbReference type="InterPro" id="IPR001296">
    <property type="entry name" value="Glyco_trans_1"/>
</dbReference>
<protein>
    <recommendedName>
        <fullName evidence="4">Glycosyltransferase subfamily 4-like N-terminal domain-containing protein</fullName>
    </recommendedName>
</protein>
<proteinExistence type="predicted"/>
<gene>
    <name evidence="3" type="ORF">LCGC14_3110890</name>
</gene>
<dbReference type="SUPFAM" id="SSF53756">
    <property type="entry name" value="UDP-Glycosyltransferase/glycogen phosphorylase"/>
    <property type="match status" value="1"/>
</dbReference>
<accession>A0A0F8YCG7</accession>
<feature type="domain" description="Glycosyltransferase subfamily 4-like N-terminal" evidence="2">
    <location>
        <begin position="107"/>
        <end position="179"/>
    </location>
</feature>
<dbReference type="Pfam" id="PF13439">
    <property type="entry name" value="Glyco_transf_4"/>
    <property type="match status" value="1"/>
</dbReference>
<dbReference type="PANTHER" id="PTHR12526:SF572">
    <property type="entry name" value="BLL5144 PROTEIN"/>
    <property type="match status" value="1"/>
</dbReference>
<dbReference type="Pfam" id="PF00534">
    <property type="entry name" value="Glycos_transf_1"/>
    <property type="match status" value="1"/>
</dbReference>
<dbReference type="InterPro" id="IPR028098">
    <property type="entry name" value="Glyco_trans_4-like_N"/>
</dbReference>
<comment type="caution">
    <text evidence="3">The sequence shown here is derived from an EMBL/GenBank/DDBJ whole genome shotgun (WGS) entry which is preliminary data.</text>
</comment>
<sequence>MATSQSSQFDRPGIIFTADYLPRQCGIATFTYDLCHAVAGAARDSYRCGVAAINDIPEGYRYPDEVRFEIRESALADYRRAAEFVNISNTAVVCLQHEYGIFGGRYGSHILAMLQRLRRPLVTTFHTILKEPDSSQKRIMAEICRLSTRVVVMAELAKVFLDEIYGVDPGKVVMIPHGIPDVPFIDPAFHKDKFGVEGRLVMLTFGLLGPGKGIEYAIGALPEVVKQFPNIIYMILGATHPHARRHSGEAYRNGLHQLARELGVEQNVVFQNRFVELTELCEFLGAADIYVTPYLSEAQIVSGTLAYALGAGSAIISTPYW</sequence>
<evidence type="ECO:0000259" key="2">
    <source>
        <dbReference type="Pfam" id="PF13439"/>
    </source>
</evidence>
<evidence type="ECO:0000259" key="1">
    <source>
        <dbReference type="Pfam" id="PF00534"/>
    </source>
</evidence>
<dbReference type="AlphaFoldDB" id="A0A0F8YCG7"/>
<dbReference type="GO" id="GO:0016757">
    <property type="term" value="F:glycosyltransferase activity"/>
    <property type="evidence" value="ECO:0007669"/>
    <property type="project" value="InterPro"/>
</dbReference>
<dbReference type="EMBL" id="LAZR01067306">
    <property type="protein sequence ID" value="KKK51844.1"/>
    <property type="molecule type" value="Genomic_DNA"/>
</dbReference>
<reference evidence="3" key="1">
    <citation type="journal article" date="2015" name="Nature">
        <title>Complex archaea that bridge the gap between prokaryotes and eukaryotes.</title>
        <authorList>
            <person name="Spang A."/>
            <person name="Saw J.H."/>
            <person name="Jorgensen S.L."/>
            <person name="Zaremba-Niedzwiedzka K."/>
            <person name="Martijn J."/>
            <person name="Lind A.E."/>
            <person name="van Eijk R."/>
            <person name="Schleper C."/>
            <person name="Guy L."/>
            <person name="Ettema T.J."/>
        </authorList>
    </citation>
    <scope>NUCLEOTIDE SEQUENCE</scope>
</reference>
<name>A0A0F8YCG7_9ZZZZ</name>
<feature type="domain" description="Glycosyl transferase family 1" evidence="1">
    <location>
        <begin position="193"/>
        <end position="298"/>
    </location>
</feature>
<dbReference type="CDD" id="cd03822">
    <property type="entry name" value="GT4_mannosyltransferase-like"/>
    <property type="match status" value="1"/>
</dbReference>
<evidence type="ECO:0000313" key="3">
    <source>
        <dbReference type="EMBL" id="KKK51844.1"/>
    </source>
</evidence>
<evidence type="ECO:0008006" key="4">
    <source>
        <dbReference type="Google" id="ProtNLM"/>
    </source>
</evidence>